<evidence type="ECO:0008006" key="10">
    <source>
        <dbReference type="Google" id="ProtNLM"/>
    </source>
</evidence>
<evidence type="ECO:0000256" key="3">
    <source>
        <dbReference type="ARBA" id="ARBA00022475"/>
    </source>
</evidence>
<dbReference type="AlphaFoldDB" id="A0A3R7S4X1"/>
<feature type="transmembrane region" description="Helical" evidence="7">
    <location>
        <begin position="39"/>
        <end position="58"/>
    </location>
</feature>
<evidence type="ECO:0000313" key="8">
    <source>
        <dbReference type="EMBL" id="RNF21423.1"/>
    </source>
</evidence>
<evidence type="ECO:0000313" key="9">
    <source>
        <dbReference type="Proteomes" id="UP000284403"/>
    </source>
</evidence>
<name>A0A3R7S4X1_9TRYP</name>
<sequence length="222" mass="25579">MGRPRHNRNDASSWETFITCCLSHLALLPSIRYLQKRGMHYEVCVSTFAAVVSFLYHATESLRMPFFLSTMRWHRLDNIGAIASITIVCLHLCCFESEKLLEYLKYAFLFLTIVLQEADPWNVVYTAGPILFASLLVLTSHLLYPARRRRIAGRNLNMSMVSFLLAVICFVFGLEDKKDTYRMWHGLFHVFVGVGIYNVFQALGHQGKSNRKMSWPALSFEV</sequence>
<dbReference type="OrthoDB" id="10266771at2759"/>
<feature type="transmembrane region" description="Helical" evidence="7">
    <location>
        <begin position="124"/>
        <end position="144"/>
    </location>
</feature>
<evidence type="ECO:0000256" key="4">
    <source>
        <dbReference type="ARBA" id="ARBA00022692"/>
    </source>
</evidence>
<proteinExistence type="inferred from homology"/>
<keyword evidence="6 7" id="KW-0472">Membrane</keyword>
<dbReference type="Proteomes" id="UP000284403">
    <property type="component" value="Unassembled WGS sequence"/>
</dbReference>
<comment type="similarity">
    <text evidence="2">Belongs to the TMEM8 family.</text>
</comment>
<comment type="caution">
    <text evidence="8">The sequence shown here is derived from an EMBL/GenBank/DDBJ whole genome shotgun (WGS) entry which is preliminary data.</text>
</comment>
<keyword evidence="9" id="KW-1185">Reference proteome</keyword>
<evidence type="ECO:0000256" key="7">
    <source>
        <dbReference type="SAM" id="Phobius"/>
    </source>
</evidence>
<organism evidence="8 9">
    <name type="scientific">Trypanosoma conorhini</name>
    <dbReference type="NCBI Taxonomy" id="83891"/>
    <lineage>
        <taxon>Eukaryota</taxon>
        <taxon>Discoba</taxon>
        <taxon>Euglenozoa</taxon>
        <taxon>Kinetoplastea</taxon>
        <taxon>Metakinetoplastina</taxon>
        <taxon>Trypanosomatida</taxon>
        <taxon>Trypanosomatidae</taxon>
        <taxon>Trypanosoma</taxon>
    </lineage>
</organism>
<evidence type="ECO:0000256" key="2">
    <source>
        <dbReference type="ARBA" id="ARBA00005542"/>
    </source>
</evidence>
<dbReference type="GeneID" id="40317084"/>
<dbReference type="GO" id="GO:0005886">
    <property type="term" value="C:plasma membrane"/>
    <property type="evidence" value="ECO:0007669"/>
    <property type="project" value="UniProtKB-SubCell"/>
</dbReference>
<evidence type="ECO:0000256" key="1">
    <source>
        <dbReference type="ARBA" id="ARBA00004651"/>
    </source>
</evidence>
<keyword evidence="4 7" id="KW-0812">Transmembrane</keyword>
<comment type="subcellular location">
    <subcellularLocation>
        <location evidence="1">Cell membrane</location>
        <topology evidence="1">Multi-pass membrane protein</topology>
    </subcellularLocation>
</comment>
<feature type="transmembrane region" description="Helical" evidence="7">
    <location>
        <begin position="78"/>
        <end position="95"/>
    </location>
</feature>
<gene>
    <name evidence="8" type="ORF">Tco025E_03473</name>
</gene>
<keyword evidence="3" id="KW-1003">Cell membrane</keyword>
<feature type="transmembrane region" description="Helical" evidence="7">
    <location>
        <begin position="100"/>
        <end position="118"/>
    </location>
</feature>
<evidence type="ECO:0000256" key="6">
    <source>
        <dbReference type="ARBA" id="ARBA00023136"/>
    </source>
</evidence>
<accession>A0A3R7S4X1</accession>
<dbReference type="RefSeq" id="XP_029229526.1">
    <property type="nucleotide sequence ID" value="XM_029370391.1"/>
</dbReference>
<feature type="transmembrane region" description="Helical" evidence="7">
    <location>
        <begin position="186"/>
        <end position="204"/>
    </location>
</feature>
<protein>
    <recommendedName>
        <fullName evidence="10">Transmembrane protein</fullName>
    </recommendedName>
</protein>
<reference evidence="8 9" key="1">
    <citation type="journal article" date="2018" name="BMC Genomics">
        <title>Genomic comparison of Trypanosoma conorhini and Trypanosoma rangeli to Trypanosoma cruzi strains of high and low virulence.</title>
        <authorList>
            <person name="Bradwell K.R."/>
            <person name="Koparde V.N."/>
            <person name="Matveyev A.V."/>
            <person name="Serrano M.G."/>
            <person name="Alves J.M."/>
            <person name="Parikh H."/>
            <person name="Huang B."/>
            <person name="Lee V."/>
            <person name="Espinosa-Alvarez O."/>
            <person name="Ortiz P.A."/>
            <person name="Costa-Martins A.G."/>
            <person name="Teixeira M.M."/>
            <person name="Buck G.A."/>
        </authorList>
    </citation>
    <scope>NUCLEOTIDE SEQUENCE [LARGE SCALE GENOMIC DNA]</scope>
    <source>
        <strain evidence="8 9">025E</strain>
    </source>
</reference>
<dbReference type="PANTHER" id="PTHR36561">
    <property type="entry name" value="HAEMOLYSIN-III RELATED-RELATED"/>
    <property type="match status" value="1"/>
</dbReference>
<feature type="transmembrane region" description="Helical" evidence="7">
    <location>
        <begin position="156"/>
        <end position="174"/>
    </location>
</feature>
<dbReference type="Pfam" id="PF12036">
    <property type="entry name" value="DUF3522"/>
    <property type="match status" value="1"/>
</dbReference>
<dbReference type="EMBL" id="MKKU01000156">
    <property type="protein sequence ID" value="RNF21423.1"/>
    <property type="molecule type" value="Genomic_DNA"/>
</dbReference>
<dbReference type="PANTHER" id="PTHR36561:SF2">
    <property type="entry name" value="HAEMOLYSIN-III RELATED"/>
    <property type="match status" value="1"/>
</dbReference>
<evidence type="ECO:0000256" key="5">
    <source>
        <dbReference type="ARBA" id="ARBA00022989"/>
    </source>
</evidence>
<dbReference type="InterPro" id="IPR021910">
    <property type="entry name" value="NGX6/PGAP6/MYMK"/>
</dbReference>
<keyword evidence="5 7" id="KW-1133">Transmembrane helix</keyword>